<evidence type="ECO:0000313" key="4">
    <source>
        <dbReference type="EMBL" id="JAI56937.1"/>
    </source>
</evidence>
<reference evidence="4" key="1">
    <citation type="submission" date="2015-09" db="EMBL/GenBank/DDBJ databases">
        <title>Scylla olivacea transcriptome.</title>
        <authorList>
            <person name="Ikhwanuddin M."/>
        </authorList>
    </citation>
    <scope>NUCLEOTIDE SEQUENCE</scope>
</reference>
<dbReference type="EMBL" id="GDRN01110307">
    <property type="protein sequence ID" value="JAI56937.1"/>
    <property type="molecule type" value="Transcribed_RNA"/>
</dbReference>
<dbReference type="AlphaFoldDB" id="A0A0P4W6U8"/>
<comment type="subcellular location">
    <subcellularLocation>
        <location evidence="1">Nucleus</location>
    </subcellularLocation>
</comment>
<proteinExistence type="predicted"/>
<dbReference type="InterPro" id="IPR009057">
    <property type="entry name" value="Homeodomain-like_sf"/>
</dbReference>
<dbReference type="PANTHER" id="PTHR19303">
    <property type="entry name" value="TRANSPOSON"/>
    <property type="match status" value="1"/>
</dbReference>
<evidence type="ECO:0000259" key="3">
    <source>
        <dbReference type="PROSITE" id="PS51253"/>
    </source>
</evidence>
<dbReference type="Gene3D" id="3.30.420.10">
    <property type="entry name" value="Ribonuclease H-like superfamily/Ribonuclease H"/>
    <property type="match status" value="1"/>
</dbReference>
<dbReference type="GO" id="GO:0003677">
    <property type="term" value="F:DNA binding"/>
    <property type="evidence" value="ECO:0007669"/>
    <property type="project" value="UniProtKB-KW"/>
</dbReference>
<dbReference type="Gene3D" id="1.10.10.60">
    <property type="entry name" value="Homeodomain-like"/>
    <property type="match status" value="2"/>
</dbReference>
<dbReference type="Pfam" id="PF03221">
    <property type="entry name" value="HTH_Tnp_Tc5"/>
    <property type="match status" value="1"/>
</dbReference>
<evidence type="ECO:0000256" key="1">
    <source>
        <dbReference type="ARBA" id="ARBA00004123"/>
    </source>
</evidence>
<organism evidence="4">
    <name type="scientific">Scylla olivacea</name>
    <name type="common">Orange mud crab</name>
    <name type="synonym">Cancer olivacea</name>
    <dbReference type="NCBI Taxonomy" id="85551"/>
    <lineage>
        <taxon>Eukaryota</taxon>
        <taxon>Metazoa</taxon>
        <taxon>Ecdysozoa</taxon>
        <taxon>Arthropoda</taxon>
        <taxon>Crustacea</taxon>
        <taxon>Multicrustacea</taxon>
        <taxon>Malacostraca</taxon>
        <taxon>Eumalacostraca</taxon>
        <taxon>Eucarida</taxon>
        <taxon>Decapoda</taxon>
        <taxon>Pleocyemata</taxon>
        <taxon>Brachyura</taxon>
        <taxon>Eubrachyura</taxon>
        <taxon>Portunoidea</taxon>
        <taxon>Portunidae</taxon>
        <taxon>Portuninae</taxon>
        <taxon>Scylla</taxon>
    </lineage>
</organism>
<dbReference type="PANTHER" id="PTHR19303:SF27">
    <property type="entry name" value="HTH CENPB-TYPE DOMAIN-CONTAINING PROTEIN"/>
    <property type="match status" value="1"/>
</dbReference>
<dbReference type="InterPro" id="IPR004875">
    <property type="entry name" value="DDE_SF_endonuclease_dom"/>
</dbReference>
<keyword evidence="2" id="KW-0238">DNA-binding</keyword>
<dbReference type="Pfam" id="PF03184">
    <property type="entry name" value="DDE_1"/>
    <property type="match status" value="1"/>
</dbReference>
<dbReference type="GO" id="GO:0005634">
    <property type="term" value="C:nucleus"/>
    <property type="evidence" value="ECO:0007669"/>
    <property type="project" value="UniProtKB-SubCell"/>
</dbReference>
<dbReference type="InterPro" id="IPR050863">
    <property type="entry name" value="CenT-Element_Derived"/>
</dbReference>
<evidence type="ECO:0000256" key="2">
    <source>
        <dbReference type="ARBA" id="ARBA00023125"/>
    </source>
</evidence>
<accession>A0A0P4W6U8</accession>
<name>A0A0P4W6U8_SCYOL</name>
<dbReference type="PROSITE" id="PS51253">
    <property type="entry name" value="HTH_CENPB"/>
    <property type="match status" value="1"/>
</dbReference>
<protein>
    <recommendedName>
        <fullName evidence="3">HTH CENPB-type domain-containing protein</fullName>
    </recommendedName>
</protein>
<dbReference type="InterPro" id="IPR006600">
    <property type="entry name" value="HTH_CenpB_DNA-bd_dom"/>
</dbReference>
<dbReference type="InterPro" id="IPR036397">
    <property type="entry name" value="RNaseH_sf"/>
</dbReference>
<feature type="domain" description="HTH CENPB-type" evidence="3">
    <location>
        <begin position="72"/>
        <end position="152"/>
    </location>
</feature>
<dbReference type="SUPFAM" id="SSF46689">
    <property type="entry name" value="Homeodomain-like"/>
    <property type="match status" value="2"/>
</dbReference>
<sequence>MGPKKDSDKGKAKRKTVRTTIELKKEIIAKYESGVRVSDLASQYEMAKSTISTILKHKEVLKKADVAMGVTAISKQRPQIMEEMEKLLLIFTKEKMLSGDSISEALICEKALQIYEDLLKTTGGESASSFTFKASKGWFEKFRHRTGIHRVTRHGEAASSDKAAAEKYVTEFSETIKAEEYVPEQVFNCDETGLFWKKLPANTYITKEETKMPGHKPMKDRLTLLLCANASGDCKIKPLLVYHSDNPRVFKRNNIIKTKLPVMWRANTKSWVTRQFFAEWIHEVFAPQVKAYLIEKKLQLKCLLVMDNAPAHPPGLEDDLTDEYSFIKVKFLPPNTTPLLQPMDQQVIANFKKLYTKALFRKCFDVTCDTQLTLREFWKDHFNILNCVNIIDQAWGNVTYRTLKSAWRKLWPECVPERDFEGTASSEDSCS</sequence>
<dbReference type="SMART" id="SM00674">
    <property type="entry name" value="CENPB"/>
    <property type="match status" value="1"/>
</dbReference>